<protein>
    <submittedName>
        <fullName evidence="1">Uncharacterized protein</fullName>
    </submittedName>
</protein>
<evidence type="ECO:0000313" key="1">
    <source>
        <dbReference type="EMBL" id="KAK2171736.1"/>
    </source>
</evidence>
<feature type="non-terminal residue" evidence="1">
    <location>
        <position position="1"/>
    </location>
</feature>
<evidence type="ECO:0000313" key="2">
    <source>
        <dbReference type="Proteomes" id="UP001209878"/>
    </source>
</evidence>
<sequence length="112" mass="12439">VWDDQYKEVGSLGTVDANFVASSIDDPSIQFEPPHGLQTNFNTATGQSVHLKISANFLFDKKAPCERAKYLGVMLEKGNSDQVVAATWKILENDVKYVPFQFKCIKGNIISN</sequence>
<accession>A0AAD9KI09</accession>
<dbReference type="EMBL" id="JAODUO010001031">
    <property type="protein sequence ID" value="KAK2171736.1"/>
    <property type="molecule type" value="Genomic_DNA"/>
</dbReference>
<organism evidence="1 2">
    <name type="scientific">Ridgeia piscesae</name>
    <name type="common">Tubeworm</name>
    <dbReference type="NCBI Taxonomy" id="27915"/>
    <lineage>
        <taxon>Eukaryota</taxon>
        <taxon>Metazoa</taxon>
        <taxon>Spiralia</taxon>
        <taxon>Lophotrochozoa</taxon>
        <taxon>Annelida</taxon>
        <taxon>Polychaeta</taxon>
        <taxon>Sedentaria</taxon>
        <taxon>Canalipalpata</taxon>
        <taxon>Sabellida</taxon>
        <taxon>Siboglinidae</taxon>
        <taxon>Ridgeia</taxon>
    </lineage>
</organism>
<comment type="caution">
    <text evidence="1">The sequence shown here is derived from an EMBL/GenBank/DDBJ whole genome shotgun (WGS) entry which is preliminary data.</text>
</comment>
<reference evidence="1" key="1">
    <citation type="journal article" date="2023" name="Mol. Biol. Evol.">
        <title>Third-Generation Sequencing Reveals the Adaptive Role of the Epigenome in Three Deep-Sea Polychaetes.</title>
        <authorList>
            <person name="Perez M."/>
            <person name="Aroh O."/>
            <person name="Sun Y."/>
            <person name="Lan Y."/>
            <person name="Juniper S.K."/>
            <person name="Young C.R."/>
            <person name="Angers B."/>
            <person name="Qian P.Y."/>
        </authorList>
    </citation>
    <scope>NUCLEOTIDE SEQUENCE</scope>
    <source>
        <strain evidence="1">R07B-5</strain>
    </source>
</reference>
<dbReference type="Proteomes" id="UP001209878">
    <property type="component" value="Unassembled WGS sequence"/>
</dbReference>
<name>A0AAD9KI09_RIDPI</name>
<proteinExistence type="predicted"/>
<gene>
    <name evidence="1" type="ORF">NP493_1031g00024</name>
</gene>
<keyword evidence="2" id="KW-1185">Reference proteome</keyword>
<dbReference type="AlphaFoldDB" id="A0AAD9KI09"/>